<accession>F4LJI6</accession>
<keyword evidence="3" id="KW-1185">Reference proteome</keyword>
<dbReference type="OrthoDB" id="358981at2"/>
<evidence type="ECO:0000313" key="3">
    <source>
        <dbReference type="Proteomes" id="UP000006546"/>
    </source>
</evidence>
<dbReference type="Proteomes" id="UP000006546">
    <property type="component" value="Chromosome"/>
</dbReference>
<gene>
    <name evidence="2" type="ordered locus">Trebr_0945</name>
</gene>
<dbReference type="KEGG" id="tbe:Trebr_0945"/>
<dbReference type="STRING" id="906968.Trebr_0945"/>
<feature type="domain" description="DUF8091" evidence="1">
    <location>
        <begin position="8"/>
        <end position="168"/>
    </location>
</feature>
<protein>
    <recommendedName>
        <fullName evidence="1">DUF8091 domain-containing protein</fullName>
    </recommendedName>
</protein>
<proteinExistence type="predicted"/>
<dbReference type="EMBL" id="CP002696">
    <property type="protein sequence ID" value="AEE16381.1"/>
    <property type="molecule type" value="Genomic_DNA"/>
</dbReference>
<organism evidence="2 3">
    <name type="scientific">Treponema brennaborense (strain DSM 12168 / CIP 105900 / DD5/3)</name>
    <dbReference type="NCBI Taxonomy" id="906968"/>
    <lineage>
        <taxon>Bacteria</taxon>
        <taxon>Pseudomonadati</taxon>
        <taxon>Spirochaetota</taxon>
        <taxon>Spirochaetia</taxon>
        <taxon>Spirochaetales</taxon>
        <taxon>Treponemataceae</taxon>
        <taxon>Treponema</taxon>
    </lineage>
</organism>
<evidence type="ECO:0000259" key="1">
    <source>
        <dbReference type="Pfam" id="PF26351"/>
    </source>
</evidence>
<dbReference type="AlphaFoldDB" id="F4LJI6"/>
<dbReference type="RefSeq" id="WP_013758100.1">
    <property type="nucleotide sequence ID" value="NC_015500.1"/>
</dbReference>
<evidence type="ECO:0000313" key="2">
    <source>
        <dbReference type="EMBL" id="AEE16381.1"/>
    </source>
</evidence>
<name>F4LJI6_TREBD</name>
<reference evidence="3" key="1">
    <citation type="submission" date="2011-04" db="EMBL/GenBank/DDBJ databases">
        <title>The complete genome of Treponema brennaborense DSM 12168.</title>
        <authorList>
            <person name="Lucas S."/>
            <person name="Han J."/>
            <person name="Lapidus A."/>
            <person name="Bruce D."/>
            <person name="Goodwin L."/>
            <person name="Pitluck S."/>
            <person name="Peters L."/>
            <person name="Kyrpides N."/>
            <person name="Mavromatis K."/>
            <person name="Ivanova N."/>
            <person name="Mikhailova N."/>
            <person name="Pagani I."/>
            <person name="Teshima H."/>
            <person name="Detter J.C."/>
            <person name="Tapia R."/>
            <person name="Han C."/>
            <person name="Land M."/>
            <person name="Hauser L."/>
            <person name="Markowitz V."/>
            <person name="Cheng J.-F."/>
            <person name="Hugenholtz P."/>
            <person name="Woyke T."/>
            <person name="Wu D."/>
            <person name="Gronow S."/>
            <person name="Wellnitz S."/>
            <person name="Brambilla E."/>
            <person name="Klenk H.-P."/>
            <person name="Eisen J.A."/>
        </authorList>
    </citation>
    <scope>NUCLEOTIDE SEQUENCE [LARGE SCALE GENOMIC DNA]</scope>
    <source>
        <strain evidence="3">DSM 12168 / CIP 105900 / DD5/3</strain>
    </source>
</reference>
<dbReference type="InterPro" id="IPR058404">
    <property type="entry name" value="DUF8091"/>
</dbReference>
<dbReference type="Pfam" id="PF26351">
    <property type="entry name" value="DUF8091"/>
    <property type="match status" value="1"/>
</dbReference>
<sequence>MINTYSESSLHKTVKNLYADRYGGQTEQAVNGKICDVVTADGGIIEIQSGNLGKLTEKLRLLITDHPVRVIYPLCTVKYIETMQNGVIVSCRKSPKKQNIYALFAELTSLYELLLHPDFTLEVLESEITETRIKTDEPVQLINKSRRFRKNWYKTDKKLRNIESVRIFSTAEDYLTLLPGDLPEPFRTKDLAVTAGKHAHVTVWVLHKMGLLRPVGKNGRTHLYQRTDAPF</sequence>
<dbReference type="HOGENOM" id="CLU_092314_0_0_12"/>
<dbReference type="eggNOG" id="ENOG502ZJ9G">
    <property type="taxonomic scope" value="Bacteria"/>
</dbReference>